<dbReference type="Proteomes" id="UP001281761">
    <property type="component" value="Unassembled WGS sequence"/>
</dbReference>
<proteinExistence type="predicted"/>
<protein>
    <submittedName>
        <fullName evidence="1">Uncharacterized protein</fullName>
    </submittedName>
</protein>
<sequence length="503" mass="57865">MKKQIHPNAARKSVWRNFYRKYNTIVTQQKQTFGIIKRGLEELHDQVSSEVQVVIRSLYYLFKRGYHDSFEDKLKTSVYTERRALKRIKEHGFSIQHRIDNFGERSDAPKVSDIVDFFSYTMAITTPSSDDRSIRIGERPSHDKKQIRLDPTIEENDSIKQDEMSSDDSSDIYLYYSSCSDDSMEETRNSDTDFIPSRQLSVPTDTVVNGRQLEVLLDSIRDGSILHREADELQHILIANSFTFFTTHRISPIPLSQLIDDFLFFFPTSSLTKTRCYSYLKGCVTQSDNRTDMCGHCVLMNQLNALPAEKKAEFKTTLDLLHMHKEDAATQRAQHIADLTNLRDGECVLLGDFKENIAIPFGKVEVGDNFYTQSPITCLSFIGVKKTKGWTHKISQYQPELHTHLFRFEQFQYSLRFEVEDSEIQSASTSSSTESKRWGTEIKLETKQVDAKTKRSYAPIFTENKLGKEASLAATTLQERYQAVKPLTILFTAKVNKKVEGPI</sequence>
<dbReference type="EMBL" id="JARBJD010000092">
    <property type="protein sequence ID" value="KAK2953368.1"/>
    <property type="molecule type" value="Genomic_DNA"/>
</dbReference>
<name>A0ABQ9XLR9_9EUKA</name>
<evidence type="ECO:0000313" key="2">
    <source>
        <dbReference type="Proteomes" id="UP001281761"/>
    </source>
</evidence>
<accession>A0ABQ9XLR9</accession>
<gene>
    <name evidence="1" type="ORF">BLNAU_11653</name>
</gene>
<reference evidence="1 2" key="1">
    <citation type="journal article" date="2022" name="bioRxiv">
        <title>Genomics of Preaxostyla Flagellates Illuminates Evolutionary Transitions and the Path Towards Mitochondrial Loss.</title>
        <authorList>
            <person name="Novak L.V.F."/>
            <person name="Treitli S.C."/>
            <person name="Pyrih J."/>
            <person name="Halakuc P."/>
            <person name="Pipaliya S.V."/>
            <person name="Vacek V."/>
            <person name="Brzon O."/>
            <person name="Soukal P."/>
            <person name="Eme L."/>
            <person name="Dacks J.B."/>
            <person name="Karnkowska A."/>
            <person name="Elias M."/>
            <person name="Hampl V."/>
        </authorList>
    </citation>
    <scope>NUCLEOTIDE SEQUENCE [LARGE SCALE GENOMIC DNA]</scope>
    <source>
        <strain evidence="1">NAU3</strain>
        <tissue evidence="1">Gut</tissue>
    </source>
</reference>
<evidence type="ECO:0000313" key="1">
    <source>
        <dbReference type="EMBL" id="KAK2953368.1"/>
    </source>
</evidence>
<keyword evidence="2" id="KW-1185">Reference proteome</keyword>
<organism evidence="1 2">
    <name type="scientific">Blattamonas nauphoetae</name>
    <dbReference type="NCBI Taxonomy" id="2049346"/>
    <lineage>
        <taxon>Eukaryota</taxon>
        <taxon>Metamonada</taxon>
        <taxon>Preaxostyla</taxon>
        <taxon>Oxymonadida</taxon>
        <taxon>Blattamonas</taxon>
    </lineage>
</organism>
<comment type="caution">
    <text evidence="1">The sequence shown here is derived from an EMBL/GenBank/DDBJ whole genome shotgun (WGS) entry which is preliminary data.</text>
</comment>